<organism evidence="3 4">
    <name type="scientific">Candidatus Pristimantibacillus lignocellulolyticus</name>
    <dbReference type="NCBI Taxonomy" id="2994561"/>
    <lineage>
        <taxon>Bacteria</taxon>
        <taxon>Bacillati</taxon>
        <taxon>Bacillota</taxon>
        <taxon>Bacilli</taxon>
        <taxon>Bacillales</taxon>
        <taxon>Paenibacillaceae</taxon>
        <taxon>Candidatus Pristimantibacillus</taxon>
    </lineage>
</organism>
<evidence type="ECO:0000256" key="2">
    <source>
        <dbReference type="SAM" id="SignalP"/>
    </source>
</evidence>
<dbReference type="Proteomes" id="UP001056756">
    <property type="component" value="Chromosome"/>
</dbReference>
<dbReference type="AlphaFoldDB" id="A0A9J6ZJR1"/>
<dbReference type="PANTHER" id="PTHR43649:SF12">
    <property type="entry name" value="DIACETYLCHITOBIOSE BINDING PROTEIN DASA"/>
    <property type="match status" value="1"/>
</dbReference>
<dbReference type="KEGG" id="plig:NAG76_09135"/>
<feature type="region of interest" description="Disordered" evidence="1">
    <location>
        <begin position="30"/>
        <end position="56"/>
    </location>
</feature>
<sequence>MKKVRKPMLLMVLAIFALATVLAGCGNGSNSGNNEPKPTSTNNTQAANNTAEEPASDVWELGSEALEFSMYGHYDWYDVPAWDSTVAGRWIKENKLVNIIPVSAGGKAEAKLSTMIASNELPDVIWGERGVDVNRLYEAGQLVAFDDYLDKYPNLKKWMGPDLNLLRHPDGKIYQFPNWYTGQPSGTSGYVVNKKIYEELGSPKLETTDDLYSYLTAVKAKYGDAIIPFEPHRAEDMQGLGVLYTAFGENVSYSYLNQNIRAVPEGDKLTSIFTNDVFREAQKYIAKLFRERLITQDAFTQTIDQVEEKVMQGRVAVFAGSSPTTIASQAHNEMVKTDPNSGYFMIWPIHKEGLDKNKIYPGSYTSLGWNVSVITKAAEDPEKIFAFLDWYTGPEGQSLLFFGPEGKNWNGFDEDGHPIFTGDYDAEEVAKLQKDHDPIMWNGNTGYIDPAKMKYQATLPPVEQDWNARYQSEITWKTSSNATEFINMIPQPDSELGIIKQSVDDIFIEAYAKSVMAASDEEVDKILDKAEADAQKVGYSKLLEFRTERWLENKKLLAID</sequence>
<evidence type="ECO:0000313" key="3">
    <source>
        <dbReference type="EMBL" id="URN96358.1"/>
    </source>
</evidence>
<proteinExistence type="predicted"/>
<dbReference type="SUPFAM" id="SSF53850">
    <property type="entry name" value="Periplasmic binding protein-like II"/>
    <property type="match status" value="1"/>
</dbReference>
<dbReference type="InterPro" id="IPR006059">
    <property type="entry name" value="SBP"/>
</dbReference>
<dbReference type="PANTHER" id="PTHR43649">
    <property type="entry name" value="ARABINOSE-BINDING PROTEIN-RELATED"/>
    <property type="match status" value="1"/>
</dbReference>
<dbReference type="PROSITE" id="PS51257">
    <property type="entry name" value="PROKAR_LIPOPROTEIN"/>
    <property type="match status" value="1"/>
</dbReference>
<dbReference type="EMBL" id="CP097899">
    <property type="protein sequence ID" value="URN96358.1"/>
    <property type="molecule type" value="Genomic_DNA"/>
</dbReference>
<evidence type="ECO:0000313" key="4">
    <source>
        <dbReference type="Proteomes" id="UP001056756"/>
    </source>
</evidence>
<evidence type="ECO:0000256" key="1">
    <source>
        <dbReference type="SAM" id="MobiDB-lite"/>
    </source>
</evidence>
<accession>A0A9J6ZJR1</accession>
<gene>
    <name evidence="3" type="ORF">NAG76_09135</name>
</gene>
<dbReference type="Pfam" id="PF01547">
    <property type="entry name" value="SBP_bac_1"/>
    <property type="match status" value="1"/>
</dbReference>
<name>A0A9J6ZJR1_9BACL</name>
<dbReference type="Gene3D" id="3.40.190.10">
    <property type="entry name" value="Periplasmic binding protein-like II"/>
    <property type="match status" value="2"/>
</dbReference>
<keyword evidence="2" id="KW-0732">Signal</keyword>
<feature type="compositionally biased region" description="Low complexity" evidence="1">
    <location>
        <begin position="30"/>
        <end position="53"/>
    </location>
</feature>
<reference evidence="3" key="1">
    <citation type="submission" date="2022-05" db="EMBL/GenBank/DDBJ databases">
        <title>Novel bacterial taxa in a minimal lignocellulolytic consortium and its capacity to transform plastics disclosed by genome-resolved metagenomics.</title>
        <authorList>
            <person name="Rodriguez C.A.D."/>
            <person name="Diaz-Garcia L."/>
            <person name="Herrera K."/>
            <person name="Tarazona N.A."/>
            <person name="Sproer C."/>
            <person name="Overmann J."/>
            <person name="Jimenez D.J."/>
        </authorList>
    </citation>
    <scope>NUCLEOTIDE SEQUENCE</scope>
    <source>
        <strain evidence="3">MAG5</strain>
    </source>
</reference>
<feature type="chain" id="PRO_5039899100" evidence="2">
    <location>
        <begin position="20"/>
        <end position="560"/>
    </location>
</feature>
<feature type="signal peptide" evidence="2">
    <location>
        <begin position="1"/>
        <end position="19"/>
    </location>
</feature>
<protein>
    <submittedName>
        <fullName evidence="3">Extracellular solute-binding protein</fullName>
    </submittedName>
</protein>
<dbReference type="InterPro" id="IPR050490">
    <property type="entry name" value="Bact_solute-bd_prot1"/>
</dbReference>